<organism evidence="1 2">
    <name type="scientific">Naganishia onofrii</name>
    <dbReference type="NCBI Taxonomy" id="1851511"/>
    <lineage>
        <taxon>Eukaryota</taxon>
        <taxon>Fungi</taxon>
        <taxon>Dikarya</taxon>
        <taxon>Basidiomycota</taxon>
        <taxon>Agaricomycotina</taxon>
        <taxon>Tremellomycetes</taxon>
        <taxon>Filobasidiales</taxon>
        <taxon>Filobasidiaceae</taxon>
        <taxon>Naganishia</taxon>
    </lineage>
</organism>
<sequence>MTSSAPASGKLTASSAGYSSLPSPSTPYTALHNPTSAKPYTPAPATAPPQRKFPDPYVGGQSRATKGKIFPEEYLRDRQHSACYRYRVQQPDNLRPAQYADLSVAEYLRSVAQDANKIKEHRVLNTYPRDPPSWSQALIRATKLAVGDQMDQDTPPTHDETPMWDLQYIDSPWNDYQTHFKNVAAHDQEWRRQVKSQRVELEARWKEEEEREKQLTTSGGGGVRAGASGVNTAPTSANTTNGQPGTQPVMPGTPAPATTAAAPSTPSAGGDQLDESQLAPGSLAFKKQKGGINGTPATVKPPTLSKAAQQANARKLEEQRSAQQMTQELTRSMGRKRKAWMLGGAPGGGGGGGGGASSPGTPTADLLGKKKRKLGEGKPAELGDGPGTDLTGSPMPNKTMSSSIPGSPIPLGKRAGTSFSAGIPSGLNPHAKRIKSVAPDEGSSSSPAAAAADGGGVKSESGTPAPEQDGHSSSPTTKDIYDFPEIQDTMTIQDIRTAYRRRIHHGGAFKRVLEQRHEVMLLEMARREHSRYVAQQGGALGKKEAKPVGGGLLSLSRHK</sequence>
<keyword evidence="2" id="KW-1185">Reference proteome</keyword>
<protein>
    <submittedName>
        <fullName evidence="1">Uncharacterized protein</fullName>
    </submittedName>
</protein>
<evidence type="ECO:0000313" key="1">
    <source>
        <dbReference type="EMBL" id="KAJ9115542.1"/>
    </source>
</evidence>
<dbReference type="Proteomes" id="UP001234202">
    <property type="component" value="Unassembled WGS sequence"/>
</dbReference>
<dbReference type="EMBL" id="JASBWV010000043">
    <property type="protein sequence ID" value="KAJ9115542.1"/>
    <property type="molecule type" value="Genomic_DNA"/>
</dbReference>
<gene>
    <name evidence="1" type="ORF">QFC24_006952</name>
</gene>
<proteinExistence type="predicted"/>
<evidence type="ECO:0000313" key="2">
    <source>
        <dbReference type="Proteomes" id="UP001234202"/>
    </source>
</evidence>
<accession>A0ACC2WWX5</accession>
<name>A0ACC2WWX5_9TREE</name>
<reference evidence="1" key="1">
    <citation type="submission" date="2023-04" db="EMBL/GenBank/DDBJ databases">
        <title>Draft Genome sequencing of Naganishia species isolated from polar environments using Oxford Nanopore Technology.</title>
        <authorList>
            <person name="Leo P."/>
            <person name="Venkateswaran K."/>
        </authorList>
    </citation>
    <scope>NUCLEOTIDE SEQUENCE</scope>
    <source>
        <strain evidence="1">DBVPG 5303</strain>
    </source>
</reference>
<comment type="caution">
    <text evidence="1">The sequence shown here is derived from an EMBL/GenBank/DDBJ whole genome shotgun (WGS) entry which is preliminary data.</text>
</comment>